<feature type="transmembrane region" description="Helical" evidence="5">
    <location>
        <begin position="23"/>
        <end position="44"/>
    </location>
</feature>
<dbReference type="InterPro" id="IPR026082">
    <property type="entry name" value="ABCA"/>
</dbReference>
<keyword evidence="3 5" id="KW-1133">Transmembrane helix</keyword>
<evidence type="ECO:0000256" key="3">
    <source>
        <dbReference type="ARBA" id="ARBA00022989"/>
    </source>
</evidence>
<evidence type="ECO:0000256" key="2">
    <source>
        <dbReference type="ARBA" id="ARBA00022692"/>
    </source>
</evidence>
<dbReference type="Proteomes" id="UP000694545">
    <property type="component" value="Unplaced"/>
</dbReference>
<evidence type="ECO:0000313" key="8">
    <source>
        <dbReference type="Proteomes" id="UP000694545"/>
    </source>
</evidence>
<feature type="transmembrane region" description="Helical" evidence="5">
    <location>
        <begin position="65"/>
        <end position="92"/>
    </location>
</feature>
<dbReference type="Pfam" id="PF12698">
    <property type="entry name" value="ABC2_membrane_3"/>
    <property type="match status" value="1"/>
</dbReference>
<feature type="transmembrane region" description="Helical" evidence="5">
    <location>
        <begin position="98"/>
        <end position="119"/>
    </location>
</feature>
<proteinExistence type="predicted"/>
<keyword evidence="8" id="KW-1185">Reference proteome</keyword>
<dbReference type="PANTHER" id="PTHR19229:SF274">
    <property type="entry name" value="ABC-TYPE ORGANIC ANION TRANSPORTER ABCA8"/>
    <property type="match status" value="1"/>
</dbReference>
<keyword evidence="2 5" id="KW-0812">Transmembrane</keyword>
<feature type="domain" description="ABC-2 type transporter transmembrane" evidence="6">
    <location>
        <begin position="12"/>
        <end position="119"/>
    </location>
</feature>
<reference evidence="7" key="1">
    <citation type="submission" date="2025-08" db="UniProtKB">
        <authorList>
            <consortium name="Ensembl"/>
        </authorList>
    </citation>
    <scope>IDENTIFICATION</scope>
</reference>
<evidence type="ECO:0000259" key="6">
    <source>
        <dbReference type="Pfam" id="PF12698"/>
    </source>
</evidence>
<name>A0A8D2L472_VARKO</name>
<keyword evidence="4 5" id="KW-0472">Membrane</keyword>
<dbReference type="GO" id="GO:0140359">
    <property type="term" value="F:ABC-type transporter activity"/>
    <property type="evidence" value="ECO:0007669"/>
    <property type="project" value="InterPro"/>
</dbReference>
<dbReference type="PANTHER" id="PTHR19229">
    <property type="entry name" value="ATP-BINDING CASSETTE TRANSPORTER SUBFAMILY A ABCA"/>
    <property type="match status" value="1"/>
</dbReference>
<evidence type="ECO:0000256" key="1">
    <source>
        <dbReference type="ARBA" id="ARBA00004141"/>
    </source>
</evidence>
<dbReference type="OMA" id="YHILCFR"/>
<evidence type="ECO:0000313" key="7">
    <source>
        <dbReference type="Ensembl" id="ENSVKKP00000016375.1"/>
    </source>
</evidence>
<comment type="subcellular location">
    <subcellularLocation>
        <location evidence="1">Membrane</location>
        <topology evidence="1">Multi-pass membrane protein</topology>
    </subcellularLocation>
</comment>
<evidence type="ECO:0000256" key="4">
    <source>
        <dbReference type="ARBA" id="ARBA00023136"/>
    </source>
</evidence>
<accession>A0A8D2L472</accession>
<sequence>MKSMSAIRMESPTFTPLNIFQNLPFYFAIPMCFSPIIYFLSQNVSQEKRKLKEVMKTMGLQDTAFWLSWGLLYAVFVLIISCELALALNYLYFVLSSFPALFLLFFLYGISSVSLYPFLYHLSVQFLQD</sequence>
<dbReference type="InterPro" id="IPR013525">
    <property type="entry name" value="ABC2_TM"/>
</dbReference>
<dbReference type="AlphaFoldDB" id="A0A8D2L472"/>
<evidence type="ECO:0000256" key="5">
    <source>
        <dbReference type="SAM" id="Phobius"/>
    </source>
</evidence>
<dbReference type="Ensembl" id="ENSVKKT00000016772.1">
    <property type="protein sequence ID" value="ENSVKKP00000016375.1"/>
    <property type="gene ID" value="ENSVKKG00000011175.1"/>
</dbReference>
<dbReference type="GO" id="GO:0005319">
    <property type="term" value="F:lipid transporter activity"/>
    <property type="evidence" value="ECO:0007669"/>
    <property type="project" value="TreeGrafter"/>
</dbReference>
<organism evidence="7 8">
    <name type="scientific">Varanus komodoensis</name>
    <name type="common">Komodo dragon</name>
    <dbReference type="NCBI Taxonomy" id="61221"/>
    <lineage>
        <taxon>Eukaryota</taxon>
        <taxon>Metazoa</taxon>
        <taxon>Chordata</taxon>
        <taxon>Craniata</taxon>
        <taxon>Vertebrata</taxon>
        <taxon>Euteleostomi</taxon>
        <taxon>Lepidosauria</taxon>
        <taxon>Squamata</taxon>
        <taxon>Bifurcata</taxon>
        <taxon>Unidentata</taxon>
        <taxon>Episquamata</taxon>
        <taxon>Toxicofera</taxon>
        <taxon>Anguimorpha</taxon>
        <taxon>Paleoanguimorpha</taxon>
        <taxon>Varanoidea</taxon>
        <taxon>Varanidae</taxon>
        <taxon>Varanus</taxon>
    </lineage>
</organism>
<protein>
    <recommendedName>
        <fullName evidence="6">ABC-2 type transporter transmembrane domain-containing protein</fullName>
    </recommendedName>
</protein>
<reference evidence="7" key="2">
    <citation type="submission" date="2025-09" db="UniProtKB">
        <authorList>
            <consortium name="Ensembl"/>
        </authorList>
    </citation>
    <scope>IDENTIFICATION</scope>
</reference>
<dbReference type="GO" id="GO:0016020">
    <property type="term" value="C:membrane"/>
    <property type="evidence" value="ECO:0007669"/>
    <property type="project" value="UniProtKB-SubCell"/>
</dbReference>